<gene>
    <name evidence="2" type="ORF">I2501_18750</name>
</gene>
<accession>A0A931B6U5</accession>
<dbReference type="SUPFAM" id="SSF55961">
    <property type="entry name" value="Bet v1-like"/>
    <property type="match status" value="1"/>
</dbReference>
<dbReference type="Gene3D" id="3.30.530.20">
    <property type="match status" value="1"/>
</dbReference>
<evidence type="ECO:0000313" key="2">
    <source>
        <dbReference type="EMBL" id="MBF9070066.1"/>
    </source>
</evidence>
<dbReference type="Pfam" id="PF03364">
    <property type="entry name" value="Polyketide_cyc"/>
    <property type="match status" value="1"/>
</dbReference>
<dbReference type="RefSeq" id="WP_196195228.1">
    <property type="nucleotide sequence ID" value="NZ_JADPRT010000007.1"/>
</dbReference>
<proteinExistence type="predicted"/>
<dbReference type="InterPro" id="IPR005031">
    <property type="entry name" value="COQ10_START"/>
</dbReference>
<protein>
    <submittedName>
        <fullName evidence="2">Polyketide cyclase</fullName>
    </submittedName>
</protein>
<organism evidence="2 3">
    <name type="scientific">Streptacidiphilus fuscans</name>
    <dbReference type="NCBI Taxonomy" id="2789292"/>
    <lineage>
        <taxon>Bacteria</taxon>
        <taxon>Bacillati</taxon>
        <taxon>Actinomycetota</taxon>
        <taxon>Actinomycetes</taxon>
        <taxon>Kitasatosporales</taxon>
        <taxon>Streptomycetaceae</taxon>
        <taxon>Streptacidiphilus</taxon>
    </lineage>
</organism>
<evidence type="ECO:0000313" key="3">
    <source>
        <dbReference type="Proteomes" id="UP000657385"/>
    </source>
</evidence>
<reference evidence="2" key="1">
    <citation type="submission" date="2020-11" db="EMBL/GenBank/DDBJ databases">
        <title>Isolation and identification of active actinomycetes.</title>
        <authorList>
            <person name="Yu B."/>
        </authorList>
    </citation>
    <scope>NUCLEOTIDE SEQUENCE</scope>
    <source>
        <strain evidence="2">NEAU-YB345</strain>
    </source>
</reference>
<evidence type="ECO:0000259" key="1">
    <source>
        <dbReference type="Pfam" id="PF03364"/>
    </source>
</evidence>
<name>A0A931B6U5_9ACTN</name>
<dbReference type="EMBL" id="JADPRT010000007">
    <property type="protein sequence ID" value="MBF9070066.1"/>
    <property type="molecule type" value="Genomic_DNA"/>
</dbReference>
<dbReference type="InterPro" id="IPR023393">
    <property type="entry name" value="START-like_dom_sf"/>
</dbReference>
<dbReference type="AlphaFoldDB" id="A0A931B6U5"/>
<dbReference type="Proteomes" id="UP000657385">
    <property type="component" value="Unassembled WGS sequence"/>
</dbReference>
<keyword evidence="3" id="KW-1185">Reference proteome</keyword>
<comment type="caution">
    <text evidence="2">The sequence shown here is derived from an EMBL/GenBank/DDBJ whole genome shotgun (WGS) entry which is preliminary data.</text>
</comment>
<sequence length="154" mass="17616">MAAPLHRYRFLSVWDLAAPAHRVYQVLADPRSYVVWWPEILEVRQLTDTSGRMRFRSFLPYELSVVAHESRQDPVAGVLEARLTGDLEGLTRWTVTSRGDGASVAVFHEDVEVTKPLMRALALPGRPAFRVNHAVMMRNGRRGLRHYLGLDHWS</sequence>
<feature type="domain" description="Coenzyme Q-binding protein COQ10 START" evidence="1">
    <location>
        <begin position="17"/>
        <end position="124"/>
    </location>
</feature>